<dbReference type="InterPro" id="IPR013783">
    <property type="entry name" value="Ig-like_fold"/>
</dbReference>
<reference evidence="3" key="1">
    <citation type="journal article" date="2014" name="Int. J. Syst. Evol. Microbiol.">
        <title>Complete genome sequence of Corynebacterium casei LMG S-19264T (=DSM 44701T), isolated from a smear-ripened cheese.</title>
        <authorList>
            <consortium name="US DOE Joint Genome Institute (JGI-PGF)"/>
            <person name="Walter F."/>
            <person name="Albersmeier A."/>
            <person name="Kalinowski J."/>
            <person name="Ruckert C."/>
        </authorList>
    </citation>
    <scope>NUCLEOTIDE SEQUENCE</scope>
    <source>
        <strain evidence="3">CGMCC 1.15447</strain>
    </source>
</reference>
<feature type="chain" id="PRO_5037779116" description="Bacterial Ig-like domain-containing protein" evidence="1">
    <location>
        <begin position="24"/>
        <end position="385"/>
    </location>
</feature>
<reference evidence="3" key="2">
    <citation type="submission" date="2020-09" db="EMBL/GenBank/DDBJ databases">
        <authorList>
            <person name="Sun Q."/>
            <person name="Zhou Y."/>
        </authorList>
    </citation>
    <scope>NUCLEOTIDE SEQUENCE</scope>
    <source>
        <strain evidence="3">CGMCC 1.15447</strain>
    </source>
</reference>
<accession>A0A916W862</accession>
<feature type="signal peptide" evidence="1">
    <location>
        <begin position="1"/>
        <end position="23"/>
    </location>
</feature>
<dbReference type="Proteomes" id="UP000648801">
    <property type="component" value="Unassembled WGS sequence"/>
</dbReference>
<sequence>MPSRGLLKFAAVLLTGLMPAAHATAITSTVVLTITSPATMYFGQSVDGYANVTTSDGSIPTGTITFYDGATNICQIPVTPSSCPASTGTGFAVGAHTITAVYSGDATHAAATSNAVVITVLANPTAVSLVSSANPAIAGQPVTLTATAAGSYAMPTGTVTFLDGTSSLGTATLNSSGTATFTTASLSAGSHSLTASYAGDGGSAASTSPALAETVNPAAVQSTGGFSIAVAGSTTVGVGRSANLTVTVTPQSGFNLPVDLSCTHLPTESACTFGQHTIPAGGGTTTLQVSTIAPHDCGSSTPYFLGASFGLFLLPFGKRKRLRGLMVALVALGTVSALTGCGTCTDLGTRPGSYTIQVIGTASGSGVSAQASGENATRVTLKVVL</sequence>
<evidence type="ECO:0000313" key="3">
    <source>
        <dbReference type="EMBL" id="GGA75824.1"/>
    </source>
</evidence>
<protein>
    <recommendedName>
        <fullName evidence="2">Bacterial Ig-like domain-containing protein</fullName>
    </recommendedName>
</protein>
<dbReference type="RefSeq" id="WP_188760232.1">
    <property type="nucleotide sequence ID" value="NZ_BMJB01000002.1"/>
</dbReference>
<organism evidence="3 4">
    <name type="scientific">Edaphobacter acidisoli</name>
    <dbReference type="NCBI Taxonomy" id="2040573"/>
    <lineage>
        <taxon>Bacteria</taxon>
        <taxon>Pseudomonadati</taxon>
        <taxon>Acidobacteriota</taxon>
        <taxon>Terriglobia</taxon>
        <taxon>Terriglobales</taxon>
        <taxon>Acidobacteriaceae</taxon>
        <taxon>Edaphobacter</taxon>
    </lineage>
</organism>
<evidence type="ECO:0000256" key="1">
    <source>
        <dbReference type="SAM" id="SignalP"/>
    </source>
</evidence>
<gene>
    <name evidence="3" type="ORF">GCM10011507_29010</name>
</gene>
<name>A0A916W862_9BACT</name>
<evidence type="ECO:0000259" key="2">
    <source>
        <dbReference type="Pfam" id="PF16640"/>
    </source>
</evidence>
<dbReference type="Pfam" id="PF16640">
    <property type="entry name" value="Big_3_5"/>
    <property type="match status" value="2"/>
</dbReference>
<dbReference type="Gene3D" id="2.60.40.10">
    <property type="entry name" value="Immunoglobulins"/>
    <property type="match status" value="2"/>
</dbReference>
<evidence type="ECO:0000313" key="4">
    <source>
        <dbReference type="Proteomes" id="UP000648801"/>
    </source>
</evidence>
<proteinExistence type="predicted"/>
<feature type="domain" description="Bacterial Ig-like" evidence="2">
    <location>
        <begin position="35"/>
        <end position="120"/>
    </location>
</feature>
<dbReference type="EMBL" id="BMJB01000002">
    <property type="protein sequence ID" value="GGA75824.1"/>
    <property type="molecule type" value="Genomic_DNA"/>
</dbReference>
<keyword evidence="1" id="KW-0732">Signal</keyword>
<feature type="domain" description="Bacterial Ig-like" evidence="2">
    <location>
        <begin position="130"/>
        <end position="216"/>
    </location>
</feature>
<dbReference type="InterPro" id="IPR032109">
    <property type="entry name" value="Big_3_5"/>
</dbReference>
<comment type="caution">
    <text evidence="3">The sequence shown here is derived from an EMBL/GenBank/DDBJ whole genome shotgun (WGS) entry which is preliminary data.</text>
</comment>
<dbReference type="AlphaFoldDB" id="A0A916W862"/>
<keyword evidence="4" id="KW-1185">Reference proteome</keyword>